<keyword evidence="1" id="KW-1133">Transmembrane helix</keyword>
<proteinExistence type="predicted"/>
<keyword evidence="1" id="KW-0812">Transmembrane</keyword>
<protein>
    <recommendedName>
        <fullName evidence="4">DUF4105 domain-containing protein</fullName>
    </recommendedName>
</protein>
<accession>A0ABY8QFX7</accession>
<evidence type="ECO:0000256" key="1">
    <source>
        <dbReference type="SAM" id="Phobius"/>
    </source>
</evidence>
<keyword evidence="1" id="KW-0472">Membrane</keyword>
<dbReference type="EMBL" id="CP124616">
    <property type="protein sequence ID" value="WGW02916.1"/>
    <property type="molecule type" value="Genomic_DNA"/>
</dbReference>
<evidence type="ECO:0000313" key="3">
    <source>
        <dbReference type="Proteomes" id="UP001241605"/>
    </source>
</evidence>
<dbReference type="RefSeq" id="WP_282299545.1">
    <property type="nucleotide sequence ID" value="NZ_CP124616.1"/>
</dbReference>
<reference evidence="2 3" key="1">
    <citation type="submission" date="2023-05" db="EMBL/GenBank/DDBJ databases">
        <title>YMD87, complete Genome.</title>
        <authorList>
            <person name="Zhang J."/>
            <person name="Xu X."/>
        </authorList>
    </citation>
    <scope>NUCLEOTIDE SEQUENCE [LARGE SCALE GENOMIC DNA]</scope>
    <source>
        <strain evidence="2 3">YMD87</strain>
    </source>
</reference>
<evidence type="ECO:0000313" key="2">
    <source>
        <dbReference type="EMBL" id="WGW02916.1"/>
    </source>
</evidence>
<keyword evidence="3" id="KW-1185">Reference proteome</keyword>
<evidence type="ECO:0008006" key="4">
    <source>
        <dbReference type="Google" id="ProtNLM"/>
    </source>
</evidence>
<feature type="transmembrane region" description="Helical" evidence="1">
    <location>
        <begin position="199"/>
        <end position="219"/>
    </location>
</feature>
<dbReference type="Proteomes" id="UP001241605">
    <property type="component" value="Chromosome"/>
</dbReference>
<organism evidence="2 3">
    <name type="scientific">Tropicibacter oceani</name>
    <dbReference type="NCBI Taxonomy" id="3058420"/>
    <lineage>
        <taxon>Bacteria</taxon>
        <taxon>Pseudomonadati</taxon>
        <taxon>Pseudomonadota</taxon>
        <taxon>Alphaproteobacteria</taxon>
        <taxon>Rhodobacterales</taxon>
        <taxon>Roseobacteraceae</taxon>
        <taxon>Tropicibacter</taxon>
    </lineage>
</organism>
<gene>
    <name evidence="2" type="ORF">QF118_13335</name>
</gene>
<name>A0ABY8QFX7_9RHOB</name>
<sequence length="411" mass="45610">MQNKFTVVTPVKPGQQAGIVSALKGHDLICPDTGDDPFGFARIDTLHFASLALFDDPEDGWSLVFEHNIDGPIEAHLQQLIDTAQRRDDGAFLLSLYGHCTGGDVTSLAALRDYMLQHVLHPAAGFISAVNMTRDQIRLDASVYKVVDRTLGAAGVALPPDQAQTAVLKALDDDPATKDRWHQVPDPGTGLSLPAKIRAGLALLLHGIGFLVLALWNLIKERAATEDRARPDPDLRRSLEIAEDFIPTNHMISVVYLHTDPGRQLAKRMGLGLLRNLVTLVFRKSFLGEINTIHFAHWSFANDNRRLIFVSNYDGSWRSYLDDFTLKASAGLNLAWAHSLGFPKTWFMLKGGAAKGPEFIDYARRSMVPTLVWYSAYPSVSVTNITRNRQLRADLKLARKGSRDTSWLEHV</sequence>